<dbReference type="EMBL" id="JAWQEG010000704">
    <property type="protein sequence ID" value="KAK3886354.1"/>
    <property type="molecule type" value="Genomic_DNA"/>
</dbReference>
<reference evidence="1" key="1">
    <citation type="submission" date="2023-10" db="EMBL/GenBank/DDBJ databases">
        <title>Genome assemblies of two species of porcelain crab, Petrolisthes cinctipes and Petrolisthes manimaculis (Anomura: Porcellanidae).</title>
        <authorList>
            <person name="Angst P."/>
        </authorList>
    </citation>
    <scope>NUCLEOTIDE SEQUENCE</scope>
    <source>
        <strain evidence="1">PB745_01</strain>
        <tissue evidence="1">Gill</tissue>
    </source>
</reference>
<dbReference type="AlphaFoldDB" id="A0AAE1G6X6"/>
<proteinExistence type="predicted"/>
<sequence>MWKDEAFTFAEMKAYCAKIPYFRVTILKTSTQFQFANDTVAPLASGALLDLIRIPNNGLVPGLYST</sequence>
<evidence type="ECO:0000313" key="2">
    <source>
        <dbReference type="Proteomes" id="UP001286313"/>
    </source>
</evidence>
<name>A0AAE1G6X6_PETCI</name>
<organism evidence="1 2">
    <name type="scientific">Petrolisthes cinctipes</name>
    <name type="common">Flat porcelain crab</name>
    <dbReference type="NCBI Taxonomy" id="88211"/>
    <lineage>
        <taxon>Eukaryota</taxon>
        <taxon>Metazoa</taxon>
        <taxon>Ecdysozoa</taxon>
        <taxon>Arthropoda</taxon>
        <taxon>Crustacea</taxon>
        <taxon>Multicrustacea</taxon>
        <taxon>Malacostraca</taxon>
        <taxon>Eumalacostraca</taxon>
        <taxon>Eucarida</taxon>
        <taxon>Decapoda</taxon>
        <taxon>Pleocyemata</taxon>
        <taxon>Anomura</taxon>
        <taxon>Galatheoidea</taxon>
        <taxon>Porcellanidae</taxon>
        <taxon>Petrolisthes</taxon>
    </lineage>
</organism>
<protein>
    <submittedName>
        <fullName evidence="1">Uncharacterized protein</fullName>
    </submittedName>
</protein>
<evidence type="ECO:0000313" key="1">
    <source>
        <dbReference type="EMBL" id="KAK3886354.1"/>
    </source>
</evidence>
<keyword evidence="2" id="KW-1185">Reference proteome</keyword>
<comment type="caution">
    <text evidence="1">The sequence shown here is derived from an EMBL/GenBank/DDBJ whole genome shotgun (WGS) entry which is preliminary data.</text>
</comment>
<dbReference type="Proteomes" id="UP001286313">
    <property type="component" value="Unassembled WGS sequence"/>
</dbReference>
<gene>
    <name evidence="1" type="ORF">Pcinc_009496</name>
</gene>
<accession>A0AAE1G6X6</accession>